<evidence type="ECO:0000256" key="1">
    <source>
        <dbReference type="SAM" id="Phobius"/>
    </source>
</evidence>
<evidence type="ECO:0000313" key="3">
    <source>
        <dbReference type="RefSeq" id="XP_006812044.1"/>
    </source>
</evidence>
<feature type="transmembrane region" description="Helical" evidence="1">
    <location>
        <begin position="51"/>
        <end position="72"/>
    </location>
</feature>
<organism evidence="2 3">
    <name type="scientific">Saccoglossus kowalevskii</name>
    <name type="common">Acorn worm</name>
    <dbReference type="NCBI Taxonomy" id="10224"/>
    <lineage>
        <taxon>Eukaryota</taxon>
        <taxon>Metazoa</taxon>
        <taxon>Hemichordata</taxon>
        <taxon>Enteropneusta</taxon>
        <taxon>Harrimaniidae</taxon>
        <taxon>Saccoglossus</taxon>
    </lineage>
</organism>
<keyword evidence="2" id="KW-1185">Reference proteome</keyword>
<name>A0ABM0LWA3_SACKO</name>
<reference evidence="3" key="1">
    <citation type="submission" date="2025-08" db="UniProtKB">
        <authorList>
            <consortium name="RefSeq"/>
        </authorList>
    </citation>
    <scope>IDENTIFICATION</scope>
    <source>
        <tissue evidence="3">Testes</tissue>
    </source>
</reference>
<protein>
    <submittedName>
        <fullName evidence="3">Uncharacterized protein LOC102803470</fullName>
    </submittedName>
</protein>
<accession>A0ABM0LWA3</accession>
<evidence type="ECO:0000313" key="2">
    <source>
        <dbReference type="Proteomes" id="UP000694865"/>
    </source>
</evidence>
<gene>
    <name evidence="3" type="primary">LOC102803470</name>
</gene>
<dbReference type="RefSeq" id="XP_006812044.1">
    <property type="nucleotide sequence ID" value="XM_006811981.1"/>
</dbReference>
<keyword evidence="1" id="KW-1133">Transmembrane helix</keyword>
<keyword evidence="1" id="KW-0812">Transmembrane</keyword>
<sequence length="101" mass="11370">MCSPVQYIIRKVVEMGKLCTSRPTVRRQLAYARFCCTGVKSGLKKFSQDKMAMTFAFVALMSCLATFTYVVMTSGDGNEVLGSVQRTVLEYETTKYQINNQ</sequence>
<dbReference type="GeneID" id="102803470"/>
<proteinExistence type="predicted"/>
<dbReference type="Proteomes" id="UP000694865">
    <property type="component" value="Unplaced"/>
</dbReference>
<keyword evidence="1" id="KW-0472">Membrane</keyword>